<dbReference type="SUPFAM" id="SSF82866">
    <property type="entry name" value="Multidrug efflux transporter AcrB transmembrane domain"/>
    <property type="match status" value="2"/>
</dbReference>
<comment type="caution">
    <text evidence="9">The sequence shown here is derived from an EMBL/GenBank/DDBJ whole genome shotgun (WGS) entry which is preliminary data.</text>
</comment>
<name>A0A2R6AAE4_9ARCH</name>
<feature type="transmembrane region" description="Helical" evidence="7">
    <location>
        <begin position="1304"/>
        <end position="1329"/>
    </location>
</feature>
<feature type="transmembrane region" description="Helical" evidence="7">
    <location>
        <begin position="1276"/>
        <end position="1298"/>
    </location>
</feature>
<evidence type="ECO:0000256" key="6">
    <source>
        <dbReference type="ARBA" id="ARBA00023136"/>
    </source>
</evidence>
<dbReference type="InterPro" id="IPR000731">
    <property type="entry name" value="SSD"/>
</dbReference>
<feature type="transmembrane region" description="Helical" evidence="7">
    <location>
        <begin position="922"/>
        <end position="947"/>
    </location>
</feature>
<proteinExistence type="inferred from homology"/>
<feature type="transmembrane region" description="Helical" evidence="7">
    <location>
        <begin position="793"/>
        <end position="811"/>
    </location>
</feature>
<dbReference type="InterPro" id="IPR004869">
    <property type="entry name" value="MMPL_dom"/>
</dbReference>
<dbReference type="GO" id="GO:0005886">
    <property type="term" value="C:plasma membrane"/>
    <property type="evidence" value="ECO:0007669"/>
    <property type="project" value="UniProtKB-SubCell"/>
</dbReference>
<feature type="transmembrane region" description="Helical" evidence="7">
    <location>
        <begin position="979"/>
        <end position="999"/>
    </location>
</feature>
<keyword evidence="3" id="KW-1003">Cell membrane</keyword>
<keyword evidence="4 7" id="KW-0812">Transmembrane</keyword>
<evidence type="ECO:0000256" key="1">
    <source>
        <dbReference type="ARBA" id="ARBA00004651"/>
    </source>
</evidence>
<feature type="transmembrane region" description="Helical" evidence="7">
    <location>
        <begin position="1223"/>
        <end position="1244"/>
    </location>
</feature>
<feature type="transmembrane region" description="Helical" evidence="7">
    <location>
        <begin position="891"/>
        <end position="910"/>
    </location>
</feature>
<dbReference type="Proteomes" id="UP000240880">
    <property type="component" value="Unassembled WGS sequence"/>
</dbReference>
<feature type="transmembrane region" description="Helical" evidence="7">
    <location>
        <begin position="848"/>
        <end position="870"/>
    </location>
</feature>
<dbReference type="InterPro" id="IPR050545">
    <property type="entry name" value="Mycobact_MmpL"/>
</dbReference>
<dbReference type="PANTHER" id="PTHR33406:SF6">
    <property type="entry name" value="MEMBRANE PROTEIN YDGH-RELATED"/>
    <property type="match status" value="1"/>
</dbReference>
<organism evidence="9 10">
    <name type="scientific">Candidatus Marsarchaeota G1 archaeon OSP_D</name>
    <dbReference type="NCBI Taxonomy" id="1978155"/>
    <lineage>
        <taxon>Archaea</taxon>
        <taxon>Candidatus Marsarchaeota</taxon>
        <taxon>Candidatus Marsarchaeota group 1</taxon>
    </lineage>
</organism>
<keyword evidence="5 7" id="KW-1133">Transmembrane helix</keyword>
<evidence type="ECO:0000313" key="10">
    <source>
        <dbReference type="Proteomes" id="UP000240880"/>
    </source>
</evidence>
<gene>
    <name evidence="9" type="ORF">B9Q01_05085</name>
</gene>
<feature type="domain" description="SSD" evidence="8">
    <location>
        <begin position="811"/>
        <end position="946"/>
    </location>
</feature>
<dbReference type="Gene3D" id="1.20.1640.10">
    <property type="entry name" value="Multidrug efflux transporter AcrB transmembrane domain"/>
    <property type="match status" value="2"/>
</dbReference>
<dbReference type="PROSITE" id="PS50156">
    <property type="entry name" value="SSD"/>
    <property type="match status" value="1"/>
</dbReference>
<comment type="similarity">
    <text evidence="2">Belongs to the resistance-nodulation-cell division (RND) (TC 2.A.6) family. MmpL subfamily.</text>
</comment>
<feature type="transmembrane region" description="Helical" evidence="7">
    <location>
        <begin position="24"/>
        <end position="43"/>
    </location>
</feature>
<dbReference type="Pfam" id="PF03176">
    <property type="entry name" value="MMPL"/>
    <property type="match status" value="2"/>
</dbReference>
<dbReference type="EMBL" id="NEXC01000027">
    <property type="protein sequence ID" value="PSN83346.1"/>
    <property type="molecule type" value="Genomic_DNA"/>
</dbReference>
<feature type="transmembrane region" description="Helical" evidence="7">
    <location>
        <begin position="818"/>
        <end position="836"/>
    </location>
</feature>
<protein>
    <recommendedName>
        <fullName evidence="8">SSD domain-containing protein</fullName>
    </recommendedName>
</protein>
<reference evidence="9 10" key="1">
    <citation type="submission" date="2017-04" db="EMBL/GenBank/DDBJ databases">
        <title>Novel microbial lineages endemic to geothermal iron-oxide mats fill important gaps in the evolutionary history of Archaea.</title>
        <authorList>
            <person name="Jay Z.J."/>
            <person name="Beam J.P."/>
            <person name="Dlakic M."/>
            <person name="Rusch D.B."/>
            <person name="Kozubal M.A."/>
            <person name="Inskeep W.P."/>
        </authorList>
    </citation>
    <scope>NUCLEOTIDE SEQUENCE [LARGE SCALE GENOMIC DNA]</scope>
    <source>
        <strain evidence="9">OSP_D</strain>
    </source>
</reference>
<evidence type="ECO:0000256" key="5">
    <source>
        <dbReference type="ARBA" id="ARBA00022989"/>
    </source>
</evidence>
<evidence type="ECO:0000313" key="9">
    <source>
        <dbReference type="EMBL" id="PSN83346.1"/>
    </source>
</evidence>
<dbReference type="PANTHER" id="PTHR33406">
    <property type="entry name" value="MEMBRANE PROTEIN MJ1562-RELATED"/>
    <property type="match status" value="1"/>
</dbReference>
<evidence type="ECO:0000256" key="4">
    <source>
        <dbReference type="ARBA" id="ARBA00022692"/>
    </source>
</evidence>
<evidence type="ECO:0000256" key="7">
    <source>
        <dbReference type="SAM" id="Phobius"/>
    </source>
</evidence>
<keyword evidence="6 7" id="KW-0472">Membrane</keyword>
<comment type="subcellular location">
    <subcellularLocation>
        <location evidence="1">Cell membrane</location>
        <topology evidence="1">Multi-pass membrane protein</topology>
    </subcellularLocation>
</comment>
<evidence type="ECO:0000259" key="8">
    <source>
        <dbReference type="PROSITE" id="PS50156"/>
    </source>
</evidence>
<evidence type="ECO:0000256" key="3">
    <source>
        <dbReference type="ARBA" id="ARBA00022475"/>
    </source>
</evidence>
<feature type="transmembrane region" description="Helical" evidence="7">
    <location>
        <begin position="1198"/>
        <end position="1217"/>
    </location>
</feature>
<sequence>MATLPSVGYLFERYSRFVKSHSRVFLALWVLLLIFGAPLTLHLPSIVSYSINVPSSNRESAYAENLVSHDFRGYQPSNATYYVLIVTRDALSPSVYKRFLQFNKTLYQTLKPYGLSNISSVYSLELSLLTSLVNQSIFVLNETRALVNSTYHAESSLSANLSKINSLVYSLASNLTKLDGQIRNFTALVYSISQSEHALFENITVLNQKLYLIRNETISAINQVNLVASQINATNQRVYALYYQIGGYSRFVYEAPYLFVSSWLAYYSNNPNYTLSQLDFLANRSVYSLTNSLFDNPSLVSYYNLFLGVWSNLTQSLTTKQVAQQAFEIANRAVYLSLSVFLKSVPQQVASVLALVAQWFNITDYTNTQLQASLTLSVATQNLTQQQAQFVQACFELGANPSAQAINQLALSIVTKDLPPSQASFVRSAFYEVPKEGIENFTLNYLSNVINQTQPALASFVYRNFGVTLYTFLSRTYSLGFPASYDGTRNLTLQLVSHALPKNITEQLLRVNLTAQAFLQQVFALGYPPNNQSVTAYALNVFGDALKNKFANASEVVNYAYLLGSNPSRALALDYSISILSPSFSNLTQREFALSAQSFLTLVAKLGNPPSDSSLKNVTLYLVNRSFWVNHASFVSNFSSRFNQSFYSFLSSVYQANEVQQKALYLNLSFDAIYYTLSQDPLLQVNKTSLLTVLQSLNATQNARAFANALLSKMGFARAPVSPSVGLLYQLVDPSKSATIVTLQFSHEPSNDGTKAFESVVERFNTSDFVTYYTAGPIISKDLQGIVATSERVAIPVGLIAAVVITGVFFLSPIAAVIPTLVFALSMTLGFGLVYLVIGRIEGQTLSYISPVVIALLGLGLATDYSVLIMNRFRQELSKGEKEAVRLSVRWAGEAVFTSGLTVVLSYVALDLAHIPLFSDVGLANVLVVSSVLLCTLTLLPAILALLGKRVFWPKSKIENKPSVLSSITKKAISHPKSVLGALVAVTLLTAVIAVNLPVNINFLGLTPNTPAKVGLDQITQHFGGSTLIPTYVVVELPSKISTAPDSFNTSEIEQLANLTNIIRGFPGVRAVYGVVTPYNYSIPYETMSNMSLEQRLAYSKQILQYVSFDNSTVYFKVVFNGDAFDNRVLKEARTLSEKLAQHTPAGYHIYVGGASLDAQDVLDYIFRILPELVGVLIAAIYVVLFVQLKSAFTPLRLIATIMSSIAWTLFLVWLIFYKLSGLSVFIFAPLFLITTMLGVGMDYDIFMIVRVREEAGKGSGDELALIKTSETTAGVITALGLILATVFLSLGLTPIVLLRQIGLTLALGVLLDTFVVWLVFVPSIMVLAKRLNWWPGDPRKDVSTDLQKP</sequence>
<accession>A0A2R6AAE4</accession>
<feature type="transmembrane region" description="Helical" evidence="7">
    <location>
        <begin position="1165"/>
        <end position="1186"/>
    </location>
</feature>
<evidence type="ECO:0000256" key="2">
    <source>
        <dbReference type="ARBA" id="ARBA00010157"/>
    </source>
</evidence>